<evidence type="ECO:0000256" key="4">
    <source>
        <dbReference type="ARBA" id="ARBA00022692"/>
    </source>
</evidence>
<evidence type="ECO:0000256" key="9">
    <source>
        <dbReference type="SAM" id="Phobius"/>
    </source>
</evidence>
<dbReference type="STRING" id="1907941.BKE30_09470"/>
<dbReference type="Pfam" id="PF00474">
    <property type="entry name" value="SSF"/>
    <property type="match status" value="1"/>
</dbReference>
<comment type="similarity">
    <text evidence="2 8">Belongs to the sodium:solute symporter (SSF) (TC 2.A.21) family.</text>
</comment>
<feature type="transmembrane region" description="Helical" evidence="9">
    <location>
        <begin position="6"/>
        <end position="28"/>
    </location>
</feature>
<keyword evidence="4 9" id="KW-0812">Transmembrane</keyword>
<dbReference type="CDD" id="cd11474">
    <property type="entry name" value="SLC5sbd_CHT"/>
    <property type="match status" value="1"/>
</dbReference>
<protein>
    <submittedName>
        <fullName evidence="10">Sodium:solute symporter</fullName>
    </submittedName>
</protein>
<accession>A0A1S8CTC3</accession>
<dbReference type="RefSeq" id="WP_076878360.1">
    <property type="nucleotide sequence ID" value="NZ_MLCN01000023.1"/>
</dbReference>
<evidence type="ECO:0000256" key="6">
    <source>
        <dbReference type="ARBA" id="ARBA00022989"/>
    </source>
</evidence>
<comment type="caution">
    <text evidence="10">The sequence shown here is derived from an EMBL/GenBank/DDBJ whole genome shotgun (WGS) entry which is preliminary data.</text>
</comment>
<evidence type="ECO:0000313" key="11">
    <source>
        <dbReference type="Proteomes" id="UP000192132"/>
    </source>
</evidence>
<keyword evidence="5" id="KW-0769">Symport</keyword>
<dbReference type="Proteomes" id="UP000192132">
    <property type="component" value="Unassembled WGS sequence"/>
</dbReference>
<evidence type="ECO:0000313" key="10">
    <source>
        <dbReference type="EMBL" id="ONG39569.1"/>
    </source>
</evidence>
<evidence type="ECO:0000256" key="3">
    <source>
        <dbReference type="ARBA" id="ARBA00022448"/>
    </source>
</evidence>
<dbReference type="InterPro" id="IPR001734">
    <property type="entry name" value="Na/solute_symporter"/>
</dbReference>
<organism evidence="10 11">
    <name type="scientific">Alkanindiges hydrocarboniclasticus</name>
    <dbReference type="NCBI Taxonomy" id="1907941"/>
    <lineage>
        <taxon>Bacteria</taxon>
        <taxon>Pseudomonadati</taxon>
        <taxon>Pseudomonadota</taxon>
        <taxon>Gammaproteobacteria</taxon>
        <taxon>Moraxellales</taxon>
        <taxon>Moraxellaceae</taxon>
        <taxon>Alkanindiges</taxon>
    </lineage>
</organism>
<reference evidence="10 11" key="1">
    <citation type="submission" date="2016-10" db="EMBL/GenBank/DDBJ databases">
        <title>Draft Genome sequence of Alkanindiges sp. strain H1.</title>
        <authorList>
            <person name="Subhash Y."/>
            <person name="Lee S."/>
        </authorList>
    </citation>
    <scope>NUCLEOTIDE SEQUENCE [LARGE SCALE GENOMIC DNA]</scope>
    <source>
        <strain evidence="10 11">H1</strain>
    </source>
</reference>
<feature type="transmembrane region" description="Helical" evidence="9">
    <location>
        <begin position="185"/>
        <end position="203"/>
    </location>
</feature>
<evidence type="ECO:0000256" key="7">
    <source>
        <dbReference type="ARBA" id="ARBA00023136"/>
    </source>
</evidence>
<sequence>MFTTKDYLLIAAVVLYILANVVVGVLAAKRVKNSTDYIVAGHRLPLYMVIATVFATWFGSETLLGTSSTFVSEGMGGIVADPFGAALCLILVGLFFAGPLYRLKLLTIGDYYKIRYGRDIEIATSVVIIISYLGWVAAQFTALGVVFNSISHGLISQNAGIYIGAAIVLIYTIFGGMWSVALTDLIQMATIAIGLVVITWVITGQVDGGAPAVIQHAAESGKLNMLPDATLVGWLGFFSALVTLGFGSIPQQDVFQRAMSANSEKNAKRGAVIGGVLYLLIAMMPIYLAYTAFIIEPATVQSMLSDSGDPQLVLPTLVMNHTPFFVQIIFFGAVLSAIMSTASATLLAPSSMISENILSRFFVGRDEKYKLRFIRSSVVVFAFFVLLYAVQSEQSIFQMVEDAYKVVLVGAFVPLAFGLYWKRASHNGARLAMVSGIVSWLVFEYLDKDSNWAMLGFPDAAGVCPPQLAGLIIAVIAMLVGSLIWPNRKGMPQPLNEKIADEAVLNAK</sequence>
<keyword evidence="6 9" id="KW-1133">Transmembrane helix</keyword>
<proteinExistence type="inferred from homology"/>
<feature type="transmembrane region" description="Helical" evidence="9">
    <location>
        <begin position="231"/>
        <end position="249"/>
    </location>
</feature>
<dbReference type="PROSITE" id="PS50283">
    <property type="entry name" value="NA_SOLUT_SYMP_3"/>
    <property type="match status" value="1"/>
</dbReference>
<feature type="transmembrane region" description="Helical" evidence="9">
    <location>
        <begin position="369"/>
        <end position="391"/>
    </location>
</feature>
<feature type="transmembrane region" description="Helical" evidence="9">
    <location>
        <begin position="466"/>
        <end position="485"/>
    </location>
</feature>
<feature type="transmembrane region" description="Helical" evidence="9">
    <location>
        <begin position="122"/>
        <end position="147"/>
    </location>
</feature>
<evidence type="ECO:0000256" key="8">
    <source>
        <dbReference type="RuleBase" id="RU362091"/>
    </source>
</evidence>
<feature type="transmembrane region" description="Helical" evidence="9">
    <location>
        <begin position="324"/>
        <end position="348"/>
    </location>
</feature>
<keyword evidence="3" id="KW-0813">Transport</keyword>
<keyword evidence="7 9" id="KW-0472">Membrane</keyword>
<evidence type="ECO:0000256" key="1">
    <source>
        <dbReference type="ARBA" id="ARBA00004141"/>
    </source>
</evidence>
<feature type="transmembrane region" description="Helical" evidence="9">
    <location>
        <begin position="159"/>
        <end position="178"/>
    </location>
</feature>
<feature type="transmembrane region" description="Helical" evidence="9">
    <location>
        <begin position="403"/>
        <end position="421"/>
    </location>
</feature>
<name>A0A1S8CTC3_9GAMM</name>
<keyword evidence="11" id="KW-1185">Reference proteome</keyword>
<evidence type="ECO:0000256" key="5">
    <source>
        <dbReference type="ARBA" id="ARBA00022847"/>
    </source>
</evidence>
<dbReference type="InterPro" id="IPR038377">
    <property type="entry name" value="Na/Glc_symporter_sf"/>
</dbReference>
<dbReference type="PANTHER" id="PTHR48086">
    <property type="entry name" value="SODIUM/PROLINE SYMPORTER-RELATED"/>
    <property type="match status" value="1"/>
</dbReference>
<dbReference type="EMBL" id="MLCN01000023">
    <property type="protein sequence ID" value="ONG39569.1"/>
    <property type="molecule type" value="Genomic_DNA"/>
</dbReference>
<dbReference type="Gene3D" id="1.20.1730.10">
    <property type="entry name" value="Sodium/glucose cotransporter"/>
    <property type="match status" value="1"/>
</dbReference>
<dbReference type="GO" id="GO:0005886">
    <property type="term" value="C:plasma membrane"/>
    <property type="evidence" value="ECO:0007669"/>
    <property type="project" value="TreeGrafter"/>
</dbReference>
<feature type="transmembrane region" description="Helical" evidence="9">
    <location>
        <begin position="78"/>
        <end position="101"/>
    </location>
</feature>
<feature type="transmembrane region" description="Helical" evidence="9">
    <location>
        <begin position="270"/>
        <end position="295"/>
    </location>
</feature>
<dbReference type="InterPro" id="IPR050277">
    <property type="entry name" value="Sodium:Solute_Symporter"/>
</dbReference>
<dbReference type="AlphaFoldDB" id="A0A1S8CTC3"/>
<dbReference type="OrthoDB" id="9789704at2"/>
<dbReference type="PANTHER" id="PTHR48086:SF7">
    <property type="entry name" value="SODIUM-SOLUTE SYMPORTER-RELATED"/>
    <property type="match status" value="1"/>
</dbReference>
<evidence type="ECO:0000256" key="2">
    <source>
        <dbReference type="ARBA" id="ARBA00006434"/>
    </source>
</evidence>
<gene>
    <name evidence="10" type="ORF">BKE30_09470</name>
</gene>
<comment type="subcellular location">
    <subcellularLocation>
        <location evidence="1">Membrane</location>
        <topology evidence="1">Multi-pass membrane protein</topology>
    </subcellularLocation>
</comment>
<dbReference type="GO" id="GO:0015293">
    <property type="term" value="F:symporter activity"/>
    <property type="evidence" value="ECO:0007669"/>
    <property type="project" value="UniProtKB-KW"/>
</dbReference>
<feature type="transmembrane region" description="Helical" evidence="9">
    <location>
        <begin position="40"/>
        <end position="58"/>
    </location>
</feature>
<feature type="transmembrane region" description="Helical" evidence="9">
    <location>
        <begin position="428"/>
        <end position="446"/>
    </location>
</feature>